<accession>A0A0D2MDD3</accession>
<dbReference type="Proteomes" id="UP000054498">
    <property type="component" value="Unassembled WGS sequence"/>
</dbReference>
<sequence>MDTSEGADDPGGRYYNCQQRVALAFAHVLQEHPELTMSQALERVWKEEWGPVPKSAARHCKKWRERLESEAGVEDAAGRGRKVKLPDEVATEAAKLVKAGFEVRPVRGSQSLPARRNGFHTIGDAIRRVPRLKEILDNYDITADHLLRRMHAVDPGLHWGRVDVKAALTDAHKLTRLTYARKVLALIAQDPSFLDFVVWVDEVKIWLFSGKASDVHVWCDAHDQGVRLVVPGCGTVGGKPVIVALYAAVNAKLGLVGWQYTYPTTGFPDKWQQRAYGRIAGAAERRDTDYKRHTRTGPGKVAGPIDLHGQAGGGIPEVQLAVPKWQFGLGHKGTVWAEAIQVPPESEKQKAPRAEDFVDIIKVLALQAERQLRLAGIQHAPVMSFDNASIHNTEAVAAALPPHIERLTLPARSPDLHKVIEHTFGRLKPAVCNAVFDACYEKGAAELLPAEVRRIVEGCLVQVTAAETIARDVASLKTTLQIVSHDKDTVFLVGEKEFVGTGGDWAPRRWR</sequence>
<dbReference type="KEGG" id="mng:MNEG_14744"/>
<evidence type="ECO:0000313" key="2">
    <source>
        <dbReference type="EMBL" id="KIY93220.1"/>
    </source>
</evidence>
<gene>
    <name evidence="2" type="ORF">MNEG_14744</name>
</gene>
<dbReference type="RefSeq" id="XP_013892240.1">
    <property type="nucleotide sequence ID" value="XM_014036786.1"/>
</dbReference>
<name>A0A0D2MDD3_9CHLO</name>
<protein>
    <submittedName>
        <fullName evidence="2">Uncharacterized protein</fullName>
    </submittedName>
</protein>
<evidence type="ECO:0000313" key="3">
    <source>
        <dbReference type="Proteomes" id="UP000054498"/>
    </source>
</evidence>
<dbReference type="InterPro" id="IPR036397">
    <property type="entry name" value="RNaseH_sf"/>
</dbReference>
<reference evidence="2 3" key="1">
    <citation type="journal article" date="2013" name="BMC Genomics">
        <title>Reconstruction of the lipid metabolism for the microalga Monoraphidium neglectum from its genome sequence reveals characteristics suitable for biofuel production.</title>
        <authorList>
            <person name="Bogen C."/>
            <person name="Al-Dilaimi A."/>
            <person name="Albersmeier A."/>
            <person name="Wichmann J."/>
            <person name="Grundmann M."/>
            <person name="Rupp O."/>
            <person name="Lauersen K.J."/>
            <person name="Blifernez-Klassen O."/>
            <person name="Kalinowski J."/>
            <person name="Goesmann A."/>
            <person name="Mussgnug J.H."/>
            <person name="Kruse O."/>
        </authorList>
    </citation>
    <scope>NUCLEOTIDE SEQUENCE [LARGE SCALE GENOMIC DNA]</scope>
    <source>
        <strain evidence="2 3">SAG 48.87</strain>
    </source>
</reference>
<feature type="region of interest" description="Disordered" evidence="1">
    <location>
        <begin position="286"/>
        <end position="308"/>
    </location>
</feature>
<dbReference type="EMBL" id="KK104949">
    <property type="protein sequence ID" value="KIY93220.1"/>
    <property type="molecule type" value="Genomic_DNA"/>
</dbReference>
<dbReference type="GeneID" id="25732336"/>
<dbReference type="Gene3D" id="3.30.420.10">
    <property type="entry name" value="Ribonuclease H-like superfamily/Ribonuclease H"/>
    <property type="match status" value="1"/>
</dbReference>
<proteinExistence type="predicted"/>
<organism evidence="2 3">
    <name type="scientific">Monoraphidium neglectum</name>
    <dbReference type="NCBI Taxonomy" id="145388"/>
    <lineage>
        <taxon>Eukaryota</taxon>
        <taxon>Viridiplantae</taxon>
        <taxon>Chlorophyta</taxon>
        <taxon>core chlorophytes</taxon>
        <taxon>Chlorophyceae</taxon>
        <taxon>CS clade</taxon>
        <taxon>Sphaeropleales</taxon>
        <taxon>Selenastraceae</taxon>
        <taxon>Monoraphidium</taxon>
    </lineage>
</organism>
<dbReference type="AlphaFoldDB" id="A0A0D2MDD3"/>
<evidence type="ECO:0000256" key="1">
    <source>
        <dbReference type="SAM" id="MobiDB-lite"/>
    </source>
</evidence>
<dbReference type="GO" id="GO:0003676">
    <property type="term" value="F:nucleic acid binding"/>
    <property type="evidence" value="ECO:0007669"/>
    <property type="project" value="InterPro"/>
</dbReference>
<keyword evidence="3" id="KW-1185">Reference proteome</keyword>